<evidence type="ECO:0008006" key="3">
    <source>
        <dbReference type="Google" id="ProtNLM"/>
    </source>
</evidence>
<protein>
    <recommendedName>
        <fullName evidence="3">Aspartyl-phosphate phosphatase Spo0E family protein</fullName>
    </recommendedName>
</protein>
<accession>A0ABT9YET0</accession>
<dbReference type="SUPFAM" id="SSF140500">
    <property type="entry name" value="BAS1536-like"/>
    <property type="match status" value="1"/>
</dbReference>
<dbReference type="Pfam" id="PF09388">
    <property type="entry name" value="SpoOE-like"/>
    <property type="match status" value="1"/>
</dbReference>
<reference evidence="1 2" key="1">
    <citation type="submission" date="2023-07" db="EMBL/GenBank/DDBJ databases">
        <title>Genomic Encyclopedia of Type Strains, Phase IV (KMG-IV): sequencing the most valuable type-strain genomes for metagenomic binning, comparative biology and taxonomic classification.</title>
        <authorList>
            <person name="Goeker M."/>
        </authorList>
    </citation>
    <scope>NUCLEOTIDE SEQUENCE [LARGE SCALE GENOMIC DNA]</scope>
    <source>
        <strain evidence="1 2">DSM 19154</strain>
    </source>
</reference>
<keyword evidence="2" id="KW-1185">Reference proteome</keyword>
<organism evidence="1 2">
    <name type="scientific">Alkalicoccobacillus murimartini</name>
    <dbReference type="NCBI Taxonomy" id="171685"/>
    <lineage>
        <taxon>Bacteria</taxon>
        <taxon>Bacillati</taxon>
        <taxon>Bacillota</taxon>
        <taxon>Bacilli</taxon>
        <taxon>Bacillales</taxon>
        <taxon>Bacillaceae</taxon>
        <taxon>Alkalicoccobacillus</taxon>
    </lineage>
</organism>
<gene>
    <name evidence="1" type="ORF">J2S05_001005</name>
</gene>
<dbReference type="Gene3D" id="4.10.280.10">
    <property type="entry name" value="Helix-loop-helix DNA-binding domain"/>
    <property type="match status" value="1"/>
</dbReference>
<dbReference type="InterPro" id="IPR018540">
    <property type="entry name" value="Spo0E-like"/>
</dbReference>
<comment type="caution">
    <text evidence="1">The sequence shown here is derived from an EMBL/GenBank/DDBJ whole genome shotgun (WGS) entry which is preliminary data.</text>
</comment>
<dbReference type="Proteomes" id="UP001225034">
    <property type="component" value="Unassembled WGS sequence"/>
</dbReference>
<proteinExistence type="predicted"/>
<dbReference type="RefSeq" id="WP_306980470.1">
    <property type="nucleotide sequence ID" value="NZ_JAUSUA010000001.1"/>
</dbReference>
<evidence type="ECO:0000313" key="1">
    <source>
        <dbReference type="EMBL" id="MDQ0206231.1"/>
    </source>
</evidence>
<dbReference type="EMBL" id="JAUSUA010000001">
    <property type="protein sequence ID" value="MDQ0206231.1"/>
    <property type="molecule type" value="Genomic_DNA"/>
</dbReference>
<sequence length="55" mass="6446">MLTSNLYEIIEKKRQQLVKASRSNDLCSSQVLKLSQELDRLLNQYDKELKRTSCS</sequence>
<name>A0ABT9YET0_9BACI</name>
<dbReference type="InterPro" id="IPR036638">
    <property type="entry name" value="HLH_DNA-bd_sf"/>
</dbReference>
<dbReference type="InterPro" id="IPR037208">
    <property type="entry name" value="Spo0E-like_sf"/>
</dbReference>
<evidence type="ECO:0000313" key="2">
    <source>
        <dbReference type="Proteomes" id="UP001225034"/>
    </source>
</evidence>